<feature type="transmembrane region" description="Helical" evidence="1">
    <location>
        <begin position="72"/>
        <end position="91"/>
    </location>
</feature>
<evidence type="ECO:0000313" key="3">
    <source>
        <dbReference type="EMBL" id="UPK67945.1"/>
    </source>
</evidence>
<feature type="domain" description="NACHT N-terminal helical" evidence="2">
    <location>
        <begin position="122"/>
        <end position="211"/>
    </location>
</feature>
<proteinExistence type="predicted"/>
<sequence>MVNSMLIWYTSFDDEFLFYKQVLQAKGLLSDNFIGSTVGGQPYVYMRISEFGERCIAFILAGRQREDGRFKITFSVLTITAKAIRWIFIYLALFRNFLAIILNMSIGSILKFIGVVNVMKLIRDINEKKSGRFYRVVKALRLDADKKHFESIYFTVTAKFGQKVPKEIEQLFARTEIREAFKAEFYQQKKSAVFPALDYLMQSEPALQSYRRHLSYRILPIRGGQSLLSSKYHGICFLLRSVCLFNGEVHHLL</sequence>
<name>A0ABY4HWG5_CHIFI</name>
<dbReference type="Pfam" id="PF22736">
    <property type="entry name" value="NNH5"/>
    <property type="match status" value="1"/>
</dbReference>
<keyword evidence="4" id="KW-1185">Reference proteome</keyword>
<protein>
    <recommendedName>
        <fullName evidence="2">NACHT N-terminal helical domain-containing protein</fullName>
    </recommendedName>
</protein>
<dbReference type="InterPro" id="IPR054610">
    <property type="entry name" value="NNH"/>
</dbReference>
<dbReference type="Proteomes" id="UP000830198">
    <property type="component" value="Chromosome"/>
</dbReference>
<accession>A0ABY4HWG5</accession>
<keyword evidence="1" id="KW-0472">Membrane</keyword>
<organism evidence="3 4">
    <name type="scientific">Chitinophaga filiformis</name>
    <name type="common">Myxococcus filiformis</name>
    <name type="synonym">Flexibacter filiformis</name>
    <dbReference type="NCBI Taxonomy" id="104663"/>
    <lineage>
        <taxon>Bacteria</taxon>
        <taxon>Pseudomonadati</taxon>
        <taxon>Bacteroidota</taxon>
        <taxon>Chitinophagia</taxon>
        <taxon>Chitinophagales</taxon>
        <taxon>Chitinophagaceae</taxon>
        <taxon>Chitinophaga</taxon>
    </lineage>
</organism>
<keyword evidence="1" id="KW-0812">Transmembrane</keyword>
<gene>
    <name evidence="3" type="ORF">MYF79_23620</name>
</gene>
<feature type="transmembrane region" description="Helical" evidence="1">
    <location>
        <begin position="97"/>
        <end position="119"/>
    </location>
</feature>
<evidence type="ECO:0000256" key="1">
    <source>
        <dbReference type="SAM" id="Phobius"/>
    </source>
</evidence>
<evidence type="ECO:0000259" key="2">
    <source>
        <dbReference type="Pfam" id="PF22736"/>
    </source>
</evidence>
<dbReference type="EMBL" id="CP095855">
    <property type="protein sequence ID" value="UPK67945.1"/>
    <property type="molecule type" value="Genomic_DNA"/>
</dbReference>
<reference evidence="3 4" key="1">
    <citation type="submission" date="2022-04" db="EMBL/GenBank/DDBJ databases">
        <title>The arsenic-methylating capacity of Chitinophaga filiformis YT5 during chitin decomposition.</title>
        <authorList>
            <person name="Chen G."/>
            <person name="Liang Y."/>
        </authorList>
    </citation>
    <scope>NUCLEOTIDE SEQUENCE [LARGE SCALE GENOMIC DNA]</scope>
    <source>
        <strain evidence="3 4">YT5</strain>
    </source>
</reference>
<evidence type="ECO:0000313" key="4">
    <source>
        <dbReference type="Proteomes" id="UP000830198"/>
    </source>
</evidence>
<keyword evidence="1" id="KW-1133">Transmembrane helix</keyword>
<dbReference type="RefSeq" id="WP_247810287.1">
    <property type="nucleotide sequence ID" value="NZ_CP095855.1"/>
</dbReference>